<organism evidence="2 3">
    <name type="scientific">Trichomonas vaginalis (strain ATCC PRA-98 / G3)</name>
    <dbReference type="NCBI Taxonomy" id="412133"/>
    <lineage>
        <taxon>Eukaryota</taxon>
        <taxon>Metamonada</taxon>
        <taxon>Parabasalia</taxon>
        <taxon>Trichomonadida</taxon>
        <taxon>Trichomonadidae</taxon>
        <taxon>Trichomonas</taxon>
    </lineage>
</organism>
<dbReference type="VEuPathDB" id="TrichDB:TVAG_080460"/>
<dbReference type="RefSeq" id="XP_001307070.1">
    <property type="nucleotide sequence ID" value="XM_001307069.1"/>
</dbReference>
<reference evidence="2" key="2">
    <citation type="journal article" date="2007" name="Science">
        <title>Draft genome sequence of the sexually transmitted pathogen Trichomonas vaginalis.</title>
        <authorList>
            <person name="Carlton J.M."/>
            <person name="Hirt R.P."/>
            <person name="Silva J.C."/>
            <person name="Delcher A.L."/>
            <person name="Schatz M."/>
            <person name="Zhao Q."/>
            <person name="Wortman J.R."/>
            <person name="Bidwell S.L."/>
            <person name="Alsmark U.C.M."/>
            <person name="Besteiro S."/>
            <person name="Sicheritz-Ponten T."/>
            <person name="Noel C.J."/>
            <person name="Dacks J.B."/>
            <person name="Foster P.G."/>
            <person name="Simillion C."/>
            <person name="Van de Peer Y."/>
            <person name="Miranda-Saavedra D."/>
            <person name="Barton G.J."/>
            <person name="Westrop G.D."/>
            <person name="Mueller S."/>
            <person name="Dessi D."/>
            <person name="Fiori P.L."/>
            <person name="Ren Q."/>
            <person name="Paulsen I."/>
            <person name="Zhang H."/>
            <person name="Bastida-Corcuera F.D."/>
            <person name="Simoes-Barbosa A."/>
            <person name="Brown M.T."/>
            <person name="Hayes R.D."/>
            <person name="Mukherjee M."/>
            <person name="Okumura C.Y."/>
            <person name="Schneider R."/>
            <person name="Smith A.J."/>
            <person name="Vanacova S."/>
            <person name="Villalvazo M."/>
            <person name="Haas B.J."/>
            <person name="Pertea M."/>
            <person name="Feldblyum T.V."/>
            <person name="Utterback T.R."/>
            <person name="Shu C.L."/>
            <person name="Osoegawa K."/>
            <person name="de Jong P.J."/>
            <person name="Hrdy I."/>
            <person name="Horvathova L."/>
            <person name="Zubacova Z."/>
            <person name="Dolezal P."/>
            <person name="Malik S.B."/>
            <person name="Logsdon J.M. Jr."/>
            <person name="Henze K."/>
            <person name="Gupta A."/>
            <person name="Wang C.C."/>
            <person name="Dunne R.L."/>
            <person name="Upcroft J.A."/>
            <person name="Upcroft P."/>
            <person name="White O."/>
            <person name="Salzberg S.L."/>
            <person name="Tang P."/>
            <person name="Chiu C.-H."/>
            <person name="Lee Y.-S."/>
            <person name="Embley T.M."/>
            <person name="Coombs G.H."/>
            <person name="Mottram J.C."/>
            <person name="Tachezy J."/>
            <person name="Fraser-Liggett C.M."/>
            <person name="Johnson P.J."/>
        </authorList>
    </citation>
    <scope>NUCLEOTIDE SEQUENCE [LARGE SCALE GENOMIC DNA]</scope>
    <source>
        <strain evidence="2">G3</strain>
    </source>
</reference>
<dbReference type="Proteomes" id="UP000001542">
    <property type="component" value="Unassembled WGS sequence"/>
</dbReference>
<evidence type="ECO:0000313" key="2">
    <source>
        <dbReference type="EMBL" id="EAX94140.1"/>
    </source>
</evidence>
<reference evidence="2" key="1">
    <citation type="submission" date="2006-10" db="EMBL/GenBank/DDBJ databases">
        <authorList>
            <person name="Amadeo P."/>
            <person name="Zhao Q."/>
            <person name="Wortman J."/>
            <person name="Fraser-Liggett C."/>
            <person name="Carlton J."/>
        </authorList>
    </citation>
    <scope>NUCLEOTIDE SEQUENCE</scope>
    <source>
        <strain evidence="2">G3</strain>
    </source>
</reference>
<sequence>MEKSDENLASKEASNPTKAPRETKIRFESQPNSRFRKKSLFSEKNHEYYDKFKSELTSGALDASESDLEKIVLVPNFVPRYFSKPKENIITNTHRRNDALIKTIPKDKYKEIRENTLSKSKKIYEAKMKSYNDMFKQDVKSISELNVSGSQDEIAITFPDMSHEEMEQKYMKLEHNLKDIIHQNEALHSHLLIIGKARDQLQLQRDSLKEVIKWQNRAINNVKNATTKK</sequence>
<accession>A2FLT7</accession>
<evidence type="ECO:0000256" key="1">
    <source>
        <dbReference type="SAM" id="MobiDB-lite"/>
    </source>
</evidence>
<gene>
    <name evidence="2" type="ORF">TVAG_080460</name>
</gene>
<dbReference type="KEGG" id="tva:4751867"/>
<dbReference type="AlphaFoldDB" id="A2FLT7"/>
<dbReference type="SMR" id="A2FLT7"/>
<dbReference type="VEuPathDB" id="TrichDB:TVAGG3_0260190"/>
<dbReference type="EMBL" id="DS113874">
    <property type="protein sequence ID" value="EAX94140.1"/>
    <property type="molecule type" value="Genomic_DNA"/>
</dbReference>
<keyword evidence="3" id="KW-1185">Reference proteome</keyword>
<feature type="region of interest" description="Disordered" evidence="1">
    <location>
        <begin position="1"/>
        <end position="31"/>
    </location>
</feature>
<name>A2FLT7_TRIV3</name>
<evidence type="ECO:0000313" key="3">
    <source>
        <dbReference type="Proteomes" id="UP000001542"/>
    </source>
</evidence>
<protein>
    <submittedName>
        <fullName evidence="2">Uncharacterized protein</fullName>
    </submittedName>
</protein>
<dbReference type="InParanoid" id="A2FLT7"/>
<proteinExistence type="predicted"/>